<evidence type="ECO:0000256" key="1">
    <source>
        <dbReference type="SAM" id="MobiDB-lite"/>
    </source>
</evidence>
<reference evidence="2 3" key="1">
    <citation type="submission" date="2015-03" db="EMBL/GenBank/DDBJ databases">
        <title>Genome sequencing of Methylobacterium aquaticum DSM16371 type strain.</title>
        <authorList>
            <person name="Chaudhry V."/>
            <person name="Patil P.B."/>
        </authorList>
    </citation>
    <scope>NUCLEOTIDE SEQUENCE [LARGE SCALE GENOMIC DNA]</scope>
    <source>
        <strain evidence="2 3">DSM 16371</strain>
    </source>
</reference>
<accession>A0A0J6SM18</accession>
<dbReference type="RefSeq" id="WP_048464317.1">
    <property type="nucleotide sequence ID" value="NZ_LABX01000101.1"/>
</dbReference>
<sequence length="90" mass="9734">MATHRERLDLGMPEHVQTPEGEKMTVAGLIELARTAGTDRGNDLYDAFSEAWHALAGTGLSVDARANLAYEAAAEEIDCPIQPDGIYLPH</sequence>
<proteinExistence type="predicted"/>
<evidence type="ECO:0000313" key="2">
    <source>
        <dbReference type="EMBL" id="KMO34709.1"/>
    </source>
</evidence>
<comment type="caution">
    <text evidence="2">The sequence shown here is derived from an EMBL/GenBank/DDBJ whole genome shotgun (WGS) entry which is preliminary data.</text>
</comment>
<evidence type="ECO:0000313" key="3">
    <source>
        <dbReference type="Proteomes" id="UP000035929"/>
    </source>
</evidence>
<dbReference type="AlphaFoldDB" id="A0A0J6SM18"/>
<feature type="region of interest" description="Disordered" evidence="1">
    <location>
        <begin position="1"/>
        <end position="20"/>
    </location>
</feature>
<dbReference type="EMBL" id="LABX01000101">
    <property type="protein sequence ID" value="KMO34709.1"/>
    <property type="molecule type" value="Genomic_DNA"/>
</dbReference>
<gene>
    <name evidence="2" type="ORF">VP06_13665</name>
</gene>
<dbReference type="PATRIC" id="fig|270351.6.peg.114"/>
<protein>
    <submittedName>
        <fullName evidence="2">Uncharacterized protein</fullName>
    </submittedName>
</protein>
<dbReference type="Proteomes" id="UP000035929">
    <property type="component" value="Unassembled WGS sequence"/>
</dbReference>
<name>A0A0J6SM18_9HYPH</name>
<organism evidence="2 3">
    <name type="scientific">Methylobacterium aquaticum</name>
    <dbReference type="NCBI Taxonomy" id="270351"/>
    <lineage>
        <taxon>Bacteria</taxon>
        <taxon>Pseudomonadati</taxon>
        <taxon>Pseudomonadota</taxon>
        <taxon>Alphaproteobacteria</taxon>
        <taxon>Hyphomicrobiales</taxon>
        <taxon>Methylobacteriaceae</taxon>
        <taxon>Methylobacterium</taxon>
    </lineage>
</organism>